<dbReference type="OrthoDB" id="424753at2759"/>
<feature type="compositionally biased region" description="Basic and acidic residues" evidence="1">
    <location>
        <begin position="1093"/>
        <end position="1115"/>
    </location>
</feature>
<feature type="domain" description="C2" evidence="4">
    <location>
        <begin position="49"/>
        <end position="185"/>
    </location>
</feature>
<keyword evidence="2" id="KW-0472">Membrane</keyword>
<keyword evidence="2" id="KW-0812">Transmembrane</keyword>
<feature type="transmembrane region" description="Helical" evidence="2">
    <location>
        <begin position="520"/>
        <end position="541"/>
    </location>
</feature>
<dbReference type="STRING" id="74557.A0A1V9Y4K1"/>
<keyword evidence="3" id="KW-0732">Signal</keyword>
<evidence type="ECO:0000256" key="3">
    <source>
        <dbReference type="SAM" id="SignalP"/>
    </source>
</evidence>
<feature type="transmembrane region" description="Helical" evidence="2">
    <location>
        <begin position="980"/>
        <end position="999"/>
    </location>
</feature>
<proteinExistence type="predicted"/>
<feature type="transmembrane region" description="Helical" evidence="2">
    <location>
        <begin position="907"/>
        <end position="932"/>
    </location>
</feature>
<feature type="region of interest" description="Disordered" evidence="1">
    <location>
        <begin position="1089"/>
        <end position="1125"/>
    </location>
</feature>
<feature type="chain" id="PRO_5013116926" description="C2 domain-containing protein" evidence="3">
    <location>
        <begin position="26"/>
        <end position="1524"/>
    </location>
</feature>
<feature type="transmembrane region" description="Helical" evidence="2">
    <location>
        <begin position="1477"/>
        <end position="1494"/>
    </location>
</feature>
<keyword evidence="6" id="KW-1185">Reference proteome</keyword>
<sequence length="1524" mass="170464">MSQLLALHTHLISIAWLCCLPPIQAQTGYTTGKADKRVEALNLTNSFSCAGGPTLCPDAGTFKWAGGNITVTVIEMRNLPNLDGFGRAAYLTDAYVRVSFGSNTLTSSYIPNNLNPIWTPCKTMGCLGNDEIVRDLTFGYRYSGEPFTLEVWDKDDGLEFGDDFIASMTLNVIYCSAYSSYTQRTPNPGFDSSFAMPLQPMCVEEVWLPLVPGTCVVNGTVSTTIPCVRLRQTVVPFQIRVEETYATVKTALMASGMGGYYPVTYSSVYGRVWTPGDQRLQPYYKMSKSQGGILLRMDNSPGMNNDKGNASLITKYGFAPLGRFSINFNAAMYVFRRQTDVNNDKMYGTLEWLQPKFGWVDAAESAQIVTIAEDFIGVTRNVSAIPVNTYGDALGSGIVIGSNIQQNNNDITLSMYFVVLVPFEGFFNITPVYSKAFSQYAFFLSTLQFGIAFCILLSMSVRYCRKMNFRLDRVQAFLAQIALELTPAEPGKKKKPPPIVAMLFLCYNDSKDNIEFRRHLYYSQIAVNVCVASPFFILLTWGITSVSTVQPPAVGFFLIYIGSGLMIGWYGLRKWIQMGWRMTREVLHCLCLACIFGFLFLFTSIFADPQVFLGGAQVDFFSLTAFFLTLNMMPMIWLIFTNDNKIMKSLAQVLAVVTVNKKVNVLKKKFKNLGAVGMKLVTASDAIRHDRGVKPVSPFDALLGGHYSIVRTIPGFEMADILQNAFVTQPDSQKKVNRRYYALAIAIVVVYTIIGYFRSAYPTQGIGILFTIIIIDSTMGLVLRGQLTWSAGYISLIIGLSRVSLAVSCGQFWLLGQTMAFVVFGSALCREIIGRNLPRMSAHEAGGITFFGHDINRDPLLDISATPEFGLGFLSFFFLFLLVGVAFTSTNTSVTLPILGQRWPLWVFGVLAFVIVIFSGIVLASSRAFFLMKQRLLSEYSAHMYLGKRNFKLPFVLAAASELLVVCCGLFLYAATNSSFIFLLLIFLPVLLMLSMVVLTQWRKNDHRLVIWPPEDEDDDLDDEAFDEEAEFAKEADAMRSAFVLPSLHSDTVTSSEFKMPPLPVLKGSALLGLGGGAASVLQLAGKSTLESNQKDKKNEEDEFEAAAKEDDDQKQSANPESPTMGEIIIFDTPSENTALTIATQQQATNKRKSFRQRILASLRCVKTIFSWKKYHDQAEDNAPVDFEKLTVYQAYKRGYLLEEDYLTIRCFIALLVGIFLFGFVASFTEAPPWIGQMIWVSCYILIFSVAPVFKWYHVLDVTYDIKRNIQFSYTLAWALGFAMFIVVLEMDVNNVQSLWILTLLVYYPLTLLFLVAFFKLRDDNWVLTNFVRTSFMACSGASTLFLFVMYIWASIPIGGAFTFLFATFGVIFYFMMKWVRNDYYLAPIYQRRANELVFGTAIFFVSLAILFGVNLFYCFSISIIILLLKLGINVLAIRICRVPDLQIFYSPYVFPIFSYNATTNNVNNENSEAHNIYSAMGVAFLWGCFGVMFTDPLGFGIGLCSIVLLSFVGFTAHLCSITP</sequence>
<feature type="transmembrane region" description="Helical" evidence="2">
    <location>
        <begin position="740"/>
        <end position="759"/>
    </location>
</feature>
<dbReference type="SMART" id="SM00239">
    <property type="entry name" value="C2"/>
    <property type="match status" value="1"/>
</dbReference>
<feature type="transmembrane region" description="Helical" evidence="2">
    <location>
        <begin position="1269"/>
        <end position="1287"/>
    </location>
</feature>
<feature type="transmembrane region" description="Helical" evidence="2">
    <location>
        <begin position="1234"/>
        <end position="1257"/>
    </location>
</feature>
<comment type="caution">
    <text evidence="5">The sequence shown here is derived from an EMBL/GenBank/DDBJ whole genome shotgun (WGS) entry which is preliminary data.</text>
</comment>
<reference evidence="5 6" key="1">
    <citation type="journal article" date="2014" name="Genome Biol. Evol.">
        <title>The secreted proteins of Achlya hypogyna and Thraustotheca clavata identify the ancestral oomycete secretome and reveal gene acquisitions by horizontal gene transfer.</title>
        <authorList>
            <person name="Misner I."/>
            <person name="Blouin N."/>
            <person name="Leonard G."/>
            <person name="Richards T.A."/>
            <person name="Lane C.E."/>
        </authorList>
    </citation>
    <scope>NUCLEOTIDE SEQUENCE [LARGE SCALE GENOMIC DNA]</scope>
    <source>
        <strain evidence="5 6">ATCC 34112</strain>
    </source>
</reference>
<feature type="transmembrane region" description="Helical" evidence="2">
    <location>
        <begin position="1331"/>
        <end position="1352"/>
    </location>
</feature>
<feature type="transmembrane region" description="Helical" evidence="2">
    <location>
        <begin position="585"/>
        <end position="607"/>
    </location>
</feature>
<dbReference type="Pfam" id="PF00168">
    <property type="entry name" value="C2"/>
    <property type="match status" value="1"/>
</dbReference>
<feature type="transmembrane region" description="Helical" evidence="2">
    <location>
        <begin position="619"/>
        <end position="640"/>
    </location>
</feature>
<feature type="transmembrane region" description="Helical" evidence="2">
    <location>
        <begin position="553"/>
        <end position="573"/>
    </location>
</feature>
<feature type="transmembrane region" description="Helical" evidence="2">
    <location>
        <begin position="440"/>
        <end position="461"/>
    </location>
</feature>
<protein>
    <recommendedName>
        <fullName evidence="4">C2 domain-containing protein</fullName>
    </recommendedName>
</protein>
<feature type="transmembrane region" description="Helical" evidence="2">
    <location>
        <begin position="1299"/>
        <end position="1319"/>
    </location>
</feature>
<keyword evidence="2" id="KW-1133">Transmembrane helix</keyword>
<evidence type="ECO:0000256" key="2">
    <source>
        <dbReference type="SAM" id="Phobius"/>
    </source>
</evidence>
<dbReference type="SUPFAM" id="SSF49562">
    <property type="entry name" value="C2 domain (Calcium/lipid-binding domain, CaLB)"/>
    <property type="match status" value="1"/>
</dbReference>
<accession>A0A1V9Y4K1</accession>
<dbReference type="CDD" id="cd00030">
    <property type="entry name" value="C2"/>
    <property type="match status" value="1"/>
</dbReference>
<name>A0A1V9Y4K1_9STRA</name>
<dbReference type="EMBL" id="JNBS01005155">
    <property type="protein sequence ID" value="OQR80645.1"/>
    <property type="molecule type" value="Genomic_DNA"/>
</dbReference>
<dbReference type="InterPro" id="IPR000008">
    <property type="entry name" value="C2_dom"/>
</dbReference>
<feature type="non-terminal residue" evidence="5">
    <location>
        <position position="1524"/>
    </location>
</feature>
<feature type="transmembrane region" description="Helical" evidence="2">
    <location>
        <begin position="953"/>
        <end position="974"/>
    </location>
</feature>
<dbReference type="Proteomes" id="UP000243217">
    <property type="component" value="Unassembled WGS sequence"/>
</dbReference>
<feature type="transmembrane region" description="Helical" evidence="2">
    <location>
        <begin position="1207"/>
        <end position="1228"/>
    </location>
</feature>
<dbReference type="InterPro" id="IPR035892">
    <property type="entry name" value="C2_domain_sf"/>
</dbReference>
<evidence type="ECO:0000313" key="5">
    <source>
        <dbReference type="EMBL" id="OQR80645.1"/>
    </source>
</evidence>
<feature type="transmembrane region" description="Helical" evidence="2">
    <location>
        <begin position="765"/>
        <end position="783"/>
    </location>
</feature>
<organism evidence="5 6">
    <name type="scientific">Thraustotheca clavata</name>
    <dbReference type="NCBI Taxonomy" id="74557"/>
    <lineage>
        <taxon>Eukaryota</taxon>
        <taxon>Sar</taxon>
        <taxon>Stramenopiles</taxon>
        <taxon>Oomycota</taxon>
        <taxon>Saprolegniomycetes</taxon>
        <taxon>Saprolegniales</taxon>
        <taxon>Achlyaceae</taxon>
        <taxon>Thraustotheca</taxon>
    </lineage>
</organism>
<dbReference type="PROSITE" id="PS50004">
    <property type="entry name" value="C2"/>
    <property type="match status" value="1"/>
</dbReference>
<feature type="transmembrane region" description="Helical" evidence="2">
    <location>
        <begin position="1500"/>
        <end position="1520"/>
    </location>
</feature>
<gene>
    <name evidence="5" type="ORF">THRCLA_23445</name>
</gene>
<evidence type="ECO:0000256" key="1">
    <source>
        <dbReference type="SAM" id="MobiDB-lite"/>
    </source>
</evidence>
<feature type="transmembrane region" description="Helical" evidence="2">
    <location>
        <begin position="1397"/>
        <end position="1414"/>
    </location>
</feature>
<feature type="transmembrane region" description="Helical" evidence="2">
    <location>
        <begin position="1358"/>
        <end position="1376"/>
    </location>
</feature>
<evidence type="ECO:0000313" key="6">
    <source>
        <dbReference type="Proteomes" id="UP000243217"/>
    </source>
</evidence>
<evidence type="ECO:0000259" key="4">
    <source>
        <dbReference type="PROSITE" id="PS50004"/>
    </source>
</evidence>
<feature type="transmembrane region" description="Helical" evidence="2">
    <location>
        <begin position="869"/>
        <end position="887"/>
    </location>
</feature>
<feature type="signal peptide" evidence="3">
    <location>
        <begin position="1"/>
        <end position="25"/>
    </location>
</feature>
<dbReference type="Gene3D" id="2.60.40.150">
    <property type="entry name" value="C2 domain"/>
    <property type="match status" value="1"/>
</dbReference>
<feature type="transmembrane region" description="Helical" evidence="2">
    <location>
        <begin position="1420"/>
        <end position="1441"/>
    </location>
</feature>